<keyword evidence="3" id="KW-1185">Reference proteome</keyword>
<accession>A0ABS4VXH6</accession>
<reference evidence="2 3" key="1">
    <citation type="submission" date="2021-03" db="EMBL/GenBank/DDBJ databases">
        <title>Sequencing the genomes of 1000 actinobacteria strains.</title>
        <authorList>
            <person name="Klenk H.-P."/>
        </authorList>
    </citation>
    <scope>NUCLEOTIDE SEQUENCE [LARGE SCALE GENOMIC DNA]</scope>
    <source>
        <strain evidence="2 3">DSM 45256</strain>
    </source>
</reference>
<keyword evidence="2" id="KW-0808">Transferase</keyword>
<dbReference type="InterPro" id="IPR052732">
    <property type="entry name" value="Cell-binding_unc_protein"/>
</dbReference>
<evidence type="ECO:0000313" key="2">
    <source>
        <dbReference type="EMBL" id="MBP2368184.1"/>
    </source>
</evidence>
<evidence type="ECO:0000313" key="3">
    <source>
        <dbReference type="Proteomes" id="UP001519295"/>
    </source>
</evidence>
<organism evidence="2 3">
    <name type="scientific">Pseudonocardia parietis</name>
    <dbReference type="NCBI Taxonomy" id="570936"/>
    <lineage>
        <taxon>Bacteria</taxon>
        <taxon>Bacillati</taxon>
        <taxon>Actinomycetota</taxon>
        <taxon>Actinomycetes</taxon>
        <taxon>Pseudonocardiales</taxon>
        <taxon>Pseudonocardiaceae</taxon>
        <taxon>Pseudonocardia</taxon>
    </lineage>
</organism>
<gene>
    <name evidence="2" type="ORF">JOF36_003880</name>
</gene>
<sequence length="495" mass="53393">MSPSAGAVAHETHIGVVLLLGDRAYKLKKPVRTAFCDFSRIELRRAALERELELNRRLAPDCYLGVGAFTGPEGDAPEPVLVMRRMPADRRLSTLARDGHDVTDEVRAVGRLVARFHADAPRTAQAAAAGERDAVAARWEANLAELAPFAGRPLDPDLLDEAAALVHDYLTGREPLFAERVRAGRVVDGHGDLLADDIFCLDDGPRLLDCLDFDDRLRYVDGIDDVAFLAMDLERLGSPNAAERLLEAYREFAGDTAAASLADHYIAYRALVRCKVACLRHDQGDDPAADLARTHLDLAVRRLRAAAVRLAVVGGLPGVGKSTVAAGLATRTGAVVLSSDRLRKELAGLDPADSAAAGYGEGIYSPTHTDATYSELLRRAGLLLARGESVVLDASWTDRRWRDTAADLARQARAAFLPLQCRTDPATAEDRIRTRAPNPSDASPDIAREMADRTGPWPDAVTVWTTGPARESVDAAVRAWEDTTTACRADATTTG</sequence>
<dbReference type="InterPro" id="IPR011009">
    <property type="entry name" value="Kinase-like_dom_sf"/>
</dbReference>
<dbReference type="GO" id="GO:0016301">
    <property type="term" value="F:kinase activity"/>
    <property type="evidence" value="ECO:0007669"/>
    <property type="project" value="UniProtKB-KW"/>
</dbReference>
<proteinExistence type="predicted"/>
<dbReference type="Proteomes" id="UP001519295">
    <property type="component" value="Unassembled WGS sequence"/>
</dbReference>
<dbReference type="SUPFAM" id="SSF52540">
    <property type="entry name" value="P-loop containing nucleoside triphosphate hydrolases"/>
    <property type="match status" value="1"/>
</dbReference>
<feature type="region of interest" description="Disordered" evidence="1">
    <location>
        <begin position="435"/>
        <end position="458"/>
    </location>
</feature>
<dbReference type="PANTHER" id="PTHR43883">
    <property type="entry name" value="SLR0207 PROTEIN"/>
    <property type="match status" value="1"/>
</dbReference>
<evidence type="ECO:0000256" key="1">
    <source>
        <dbReference type="SAM" id="MobiDB-lite"/>
    </source>
</evidence>
<dbReference type="Pfam" id="PF13671">
    <property type="entry name" value="AAA_33"/>
    <property type="match status" value="1"/>
</dbReference>
<name>A0ABS4VXH6_9PSEU</name>
<dbReference type="Gene3D" id="3.40.50.300">
    <property type="entry name" value="P-loop containing nucleotide triphosphate hydrolases"/>
    <property type="match status" value="1"/>
</dbReference>
<protein>
    <submittedName>
        <fullName evidence="2">Aminoglycoside phosphotransferase family enzyme/predicted kinase</fullName>
    </submittedName>
</protein>
<dbReference type="SUPFAM" id="SSF56112">
    <property type="entry name" value="Protein kinase-like (PK-like)"/>
    <property type="match status" value="1"/>
</dbReference>
<dbReference type="RefSeq" id="WP_210028568.1">
    <property type="nucleotide sequence ID" value="NZ_JAGINU010000001.1"/>
</dbReference>
<dbReference type="InterPro" id="IPR027417">
    <property type="entry name" value="P-loop_NTPase"/>
</dbReference>
<dbReference type="PANTHER" id="PTHR43883:SF1">
    <property type="entry name" value="GLUCONOKINASE"/>
    <property type="match status" value="1"/>
</dbReference>
<keyword evidence="2" id="KW-0418">Kinase</keyword>
<comment type="caution">
    <text evidence="2">The sequence shown here is derived from an EMBL/GenBank/DDBJ whole genome shotgun (WGS) entry which is preliminary data.</text>
</comment>
<dbReference type="EMBL" id="JAGINU010000001">
    <property type="protein sequence ID" value="MBP2368184.1"/>
    <property type="molecule type" value="Genomic_DNA"/>
</dbReference>